<evidence type="ECO:0000313" key="2">
    <source>
        <dbReference type="Proteomes" id="UP000190648"/>
    </source>
</evidence>
<proteinExistence type="predicted"/>
<gene>
    <name evidence="1" type="ORF">AV530_003729</name>
</gene>
<name>A0A1V4KZ34_PATFA</name>
<sequence>MQLCPRDFTSHFKPPHHATPVIALRQTGLYWPLEEAVQRGTLQLKGKCSMLTDTQPKLFLCLREHHFPVQGDT</sequence>
<dbReference type="Proteomes" id="UP000190648">
    <property type="component" value="Unassembled WGS sequence"/>
</dbReference>
<protein>
    <submittedName>
        <fullName evidence="1">Uncharacterized protein</fullName>
    </submittedName>
</protein>
<accession>A0A1V4KZ34</accession>
<dbReference type="EMBL" id="LSYS01001150">
    <property type="protein sequence ID" value="OPJ89521.1"/>
    <property type="molecule type" value="Genomic_DNA"/>
</dbReference>
<reference evidence="1 2" key="1">
    <citation type="submission" date="2016-02" db="EMBL/GenBank/DDBJ databases">
        <title>Band-tailed pigeon sequencing and assembly.</title>
        <authorList>
            <person name="Soares A.E."/>
            <person name="Novak B.J."/>
            <person name="Rice E.S."/>
            <person name="O'Connell B."/>
            <person name="Chang D."/>
            <person name="Weber S."/>
            <person name="Shapiro B."/>
        </authorList>
    </citation>
    <scope>NUCLEOTIDE SEQUENCE [LARGE SCALE GENOMIC DNA]</scope>
    <source>
        <strain evidence="1">BTP2013</strain>
        <tissue evidence="1">Blood</tissue>
    </source>
</reference>
<keyword evidence="2" id="KW-1185">Reference proteome</keyword>
<comment type="caution">
    <text evidence="1">The sequence shown here is derived from an EMBL/GenBank/DDBJ whole genome shotgun (WGS) entry which is preliminary data.</text>
</comment>
<evidence type="ECO:0000313" key="1">
    <source>
        <dbReference type="EMBL" id="OPJ89521.1"/>
    </source>
</evidence>
<dbReference type="AlphaFoldDB" id="A0A1V4KZ34"/>
<organism evidence="1 2">
    <name type="scientific">Patagioenas fasciata monilis</name>
    <dbReference type="NCBI Taxonomy" id="372326"/>
    <lineage>
        <taxon>Eukaryota</taxon>
        <taxon>Metazoa</taxon>
        <taxon>Chordata</taxon>
        <taxon>Craniata</taxon>
        <taxon>Vertebrata</taxon>
        <taxon>Euteleostomi</taxon>
        <taxon>Archelosauria</taxon>
        <taxon>Archosauria</taxon>
        <taxon>Dinosauria</taxon>
        <taxon>Saurischia</taxon>
        <taxon>Theropoda</taxon>
        <taxon>Coelurosauria</taxon>
        <taxon>Aves</taxon>
        <taxon>Neognathae</taxon>
        <taxon>Neoaves</taxon>
        <taxon>Columbimorphae</taxon>
        <taxon>Columbiformes</taxon>
        <taxon>Columbidae</taxon>
        <taxon>Patagioenas</taxon>
    </lineage>
</organism>